<dbReference type="AlphaFoldDB" id="A0A0V0GTC4"/>
<name>A0A0V0GTC4_SOLCH</name>
<proteinExistence type="predicted"/>
<reference evidence="1" key="1">
    <citation type="submission" date="2015-12" db="EMBL/GenBank/DDBJ databases">
        <title>Gene expression during late stages of embryo sac development: a critical building block for successful pollen-pistil interactions.</title>
        <authorList>
            <person name="Liu Y."/>
            <person name="Joly V."/>
            <person name="Sabar M."/>
            <person name="Matton D.P."/>
        </authorList>
    </citation>
    <scope>NUCLEOTIDE SEQUENCE</scope>
</reference>
<protein>
    <submittedName>
        <fullName evidence="1">Putative ovule protein</fullName>
    </submittedName>
</protein>
<dbReference type="EMBL" id="GEDG01032239">
    <property type="protein sequence ID" value="JAP10919.1"/>
    <property type="molecule type" value="Transcribed_RNA"/>
</dbReference>
<evidence type="ECO:0000313" key="1">
    <source>
        <dbReference type="EMBL" id="JAP10919.1"/>
    </source>
</evidence>
<accession>A0A0V0GTC4</accession>
<feature type="non-terminal residue" evidence="1">
    <location>
        <position position="1"/>
    </location>
</feature>
<organism evidence="1">
    <name type="scientific">Solanum chacoense</name>
    <name type="common">Chaco potato</name>
    <dbReference type="NCBI Taxonomy" id="4108"/>
    <lineage>
        <taxon>Eukaryota</taxon>
        <taxon>Viridiplantae</taxon>
        <taxon>Streptophyta</taxon>
        <taxon>Embryophyta</taxon>
        <taxon>Tracheophyta</taxon>
        <taxon>Spermatophyta</taxon>
        <taxon>Magnoliopsida</taxon>
        <taxon>eudicotyledons</taxon>
        <taxon>Gunneridae</taxon>
        <taxon>Pentapetalae</taxon>
        <taxon>asterids</taxon>
        <taxon>lamiids</taxon>
        <taxon>Solanales</taxon>
        <taxon>Solanaceae</taxon>
        <taxon>Solanoideae</taxon>
        <taxon>Solaneae</taxon>
        <taxon>Solanum</taxon>
    </lineage>
</organism>
<sequence>PDNIICIFSPEILGITIWIILFFWGENQPANDILYYFPTRNSRYCCSSHIPTIGFKLQLTHTSCDGSLPLNKIPRGEHS</sequence>